<dbReference type="InterPro" id="IPR050228">
    <property type="entry name" value="Carboxylesterase_BioH"/>
</dbReference>
<gene>
    <name evidence="2" type="ORF">AFR_32820</name>
</gene>
<evidence type="ECO:0000259" key="1">
    <source>
        <dbReference type="Pfam" id="PF12697"/>
    </source>
</evidence>
<dbReference type="GO" id="GO:0016787">
    <property type="term" value="F:hydrolase activity"/>
    <property type="evidence" value="ECO:0007669"/>
    <property type="project" value="UniProtKB-KW"/>
</dbReference>
<evidence type="ECO:0000313" key="2">
    <source>
        <dbReference type="EMBL" id="AGZ44822.1"/>
    </source>
</evidence>
<dbReference type="InterPro" id="IPR017208">
    <property type="entry name" value="UCP037442_abhydr"/>
</dbReference>
<dbReference type="STRING" id="1246995.AFR_32820"/>
<reference evidence="2 3" key="1">
    <citation type="journal article" date="2014" name="J. Biotechnol.">
        <title>Complete genome sequence of the actinobacterium Actinoplanes friuliensis HAG 010964, producer of the lipopeptide antibiotic friulimycin.</title>
        <authorList>
            <person name="Ruckert C."/>
            <person name="Szczepanowski R."/>
            <person name="Albersmeier A."/>
            <person name="Goesmann A."/>
            <person name="Fischer N."/>
            <person name="Steinkamper A."/>
            <person name="Puhler A."/>
            <person name="Biener R."/>
            <person name="Schwartz D."/>
            <person name="Kalinowski J."/>
        </authorList>
    </citation>
    <scope>NUCLEOTIDE SEQUENCE [LARGE SCALE GENOMIC DNA]</scope>
    <source>
        <strain evidence="2 3">DSM 7358</strain>
    </source>
</reference>
<dbReference type="Proteomes" id="UP000017746">
    <property type="component" value="Chromosome"/>
</dbReference>
<keyword evidence="2" id="KW-0378">Hydrolase</keyword>
<sequence length="274" mass="29299">MHPVASTDGLTLTVEEYGTPGQSATIVFLPALGVPLAYYRPLFEAWVARGRHVVGVELRGMPQSPVSDLRRDSFGYAHLLREDLPAIFADPAVAAADRIVLVGHSLGGQLALLSGAAGTVRADAVVALATGTSSPAARRTRLGRASRAAGIRFVGAVTCSLGYWPGHRLGFAGRQPRTLMNDWGYEARTGRYRLRGDYTDYEAALSTLPVPALLVGIAGDRMIPRAAVDHLAGRLPAQVSRTTIEAVPDHFLWARRAPEKVVAGVEDWLTTQGL</sequence>
<feature type="domain" description="AB hydrolase-1" evidence="1">
    <location>
        <begin position="26"/>
        <end position="262"/>
    </location>
</feature>
<proteinExistence type="predicted"/>
<dbReference type="Pfam" id="PF12697">
    <property type="entry name" value="Abhydrolase_6"/>
    <property type="match status" value="1"/>
</dbReference>
<dbReference type="eggNOG" id="COG4757">
    <property type="taxonomic scope" value="Bacteria"/>
</dbReference>
<dbReference type="PIRSF" id="PIRSF037442">
    <property type="entry name" value="UCP037442_abhydr"/>
    <property type="match status" value="1"/>
</dbReference>
<dbReference type="AlphaFoldDB" id="U5W743"/>
<dbReference type="InterPro" id="IPR029058">
    <property type="entry name" value="AB_hydrolase_fold"/>
</dbReference>
<dbReference type="PANTHER" id="PTHR43194:SF2">
    <property type="entry name" value="PEROXISOMAL MEMBRANE PROTEIN LPX1"/>
    <property type="match status" value="1"/>
</dbReference>
<dbReference type="InterPro" id="IPR000073">
    <property type="entry name" value="AB_hydrolase_1"/>
</dbReference>
<name>U5W743_9ACTN</name>
<dbReference type="Gene3D" id="3.40.50.1820">
    <property type="entry name" value="alpha/beta hydrolase"/>
    <property type="match status" value="1"/>
</dbReference>
<organism evidence="2 3">
    <name type="scientific">Actinoplanes friuliensis DSM 7358</name>
    <dbReference type="NCBI Taxonomy" id="1246995"/>
    <lineage>
        <taxon>Bacteria</taxon>
        <taxon>Bacillati</taxon>
        <taxon>Actinomycetota</taxon>
        <taxon>Actinomycetes</taxon>
        <taxon>Micromonosporales</taxon>
        <taxon>Micromonosporaceae</taxon>
        <taxon>Actinoplanes</taxon>
    </lineage>
</organism>
<dbReference type="SUPFAM" id="SSF53474">
    <property type="entry name" value="alpha/beta-Hydrolases"/>
    <property type="match status" value="1"/>
</dbReference>
<evidence type="ECO:0000313" key="3">
    <source>
        <dbReference type="Proteomes" id="UP000017746"/>
    </source>
</evidence>
<dbReference type="PANTHER" id="PTHR43194">
    <property type="entry name" value="HYDROLASE ALPHA/BETA FOLD FAMILY"/>
    <property type="match status" value="1"/>
</dbReference>
<protein>
    <submittedName>
        <fullName evidence="2">Alpha/beta hydrolase</fullName>
    </submittedName>
</protein>
<dbReference type="HOGENOM" id="CLU_058232_1_0_11"/>
<dbReference type="PATRIC" id="fig|1246995.3.peg.6642"/>
<dbReference type="EMBL" id="CP006272">
    <property type="protein sequence ID" value="AGZ44822.1"/>
    <property type="molecule type" value="Genomic_DNA"/>
</dbReference>
<keyword evidence="3" id="KW-1185">Reference proteome</keyword>
<accession>U5W743</accession>
<dbReference type="KEGG" id="afs:AFR_32820"/>